<evidence type="ECO:0000313" key="18">
    <source>
        <dbReference type="EMBL" id="RLN82256.1"/>
    </source>
</evidence>
<dbReference type="InterPro" id="IPR008493">
    <property type="entry name" value="Hikeshi-like_N"/>
</dbReference>
<protein>
    <recommendedName>
        <fullName evidence="5">Multiple inositol polyphosphate phosphatase 1</fullName>
        <ecNumber evidence="4">3.1.3.62</ecNumber>
        <ecNumber evidence="3">3.1.3.80</ecNumber>
    </recommendedName>
    <alternativeName>
        <fullName evidence="9">2,3-bisphosphoglycerate 3-phosphatase</fullName>
    </alternativeName>
</protein>
<dbReference type="Pfam" id="PF00328">
    <property type="entry name" value="His_Phos_2"/>
    <property type="match status" value="1"/>
</dbReference>
<sequence length="583" mass="65867">MNAAPAIAQFGLVIAGRPVITDFREIGPAHYVVDIVEPMQVTDLTFFLLPGSPVPPGFGAVLYFAVPALQNWQLLGTVFAEKPSAIFRTSWPTHPDVVGQPVLQLGVSIESLDNVKNLGIEASGLEERKAFALKIAQDLFNYLSSFSTSTNQNYMTIPTNLLDREVLRKHMSTKTIYESPTEDIQTIPESCVPVQLNFAIRHGTRNPTVKDITRIGNTHSRLLAAQSGGVESTGSTWIKNWTNPFPIETEAWLAEPGVRELIAMGKRLHARLSSLPVHFNTNKFVFEHTWKLRTLQSAEAFAFGFFDGLQPVFYHTDPIGGDQVLRFFDNCPVFATQIEQNKSATIEHRKYRGSKQMKKNLATFRRISGFEGATQKDLEAAYAGCAFDVAVQGVFDKWCTLFDDEMLLSMDYFQDLKHFYKKSHGHLLSHEIAAPLLQDIFRTMKQRVEGKSDIEGYFRFAHAETILPLAALLNVSYFDRHTSDKEGHFRADTPLELALQRKFKSSALSPFAANIGFVLYECTSDERKPHAVSSNFKVKTLLNEREVEFFECTGQTLCPFEVLENIFHRWVYEFNFEEHCAIP</sequence>
<reference evidence="19 20" key="2">
    <citation type="submission" date="2018-07" db="EMBL/GenBank/DDBJ databases">
        <title>Genome sequencing of oomycete isolates from Chile give support for New Zealand origin for Phytophthora kernoviae and make available the first Nothophytophthora sp. genome.</title>
        <authorList>
            <person name="Studholme D.J."/>
            <person name="Sanfuentes E."/>
            <person name="Panda P."/>
            <person name="Hill R."/>
            <person name="Sambles C."/>
            <person name="Grant M."/>
            <person name="Williams N.M."/>
            <person name="Mcdougal R.L."/>
        </authorList>
    </citation>
    <scope>NUCLEOTIDE SEQUENCE [LARGE SCALE GENOMIC DNA]</scope>
    <source>
        <strain evidence="17">Chile2</strain>
        <strain evidence="18">Chile4</strain>
    </source>
</reference>
<proteinExistence type="inferred from homology"/>
<comment type="catalytic activity">
    <reaction evidence="12">
        <text>1D-myo-inositol hexakisphosphate + H2O = 1D-myo-inositol 1,2,4,5,6-pentakisphosphate + phosphate</text>
        <dbReference type="Rhea" id="RHEA:16989"/>
        <dbReference type="ChEBI" id="CHEBI:15377"/>
        <dbReference type="ChEBI" id="CHEBI:43474"/>
        <dbReference type="ChEBI" id="CHEBI:57798"/>
        <dbReference type="ChEBI" id="CHEBI:58130"/>
        <dbReference type="EC" id="3.1.3.62"/>
    </reaction>
    <physiologicalReaction direction="left-to-right" evidence="12">
        <dbReference type="Rhea" id="RHEA:16990"/>
    </physiologicalReaction>
</comment>
<dbReference type="EMBL" id="MAYM02001961">
    <property type="protein sequence ID" value="RLN06410.1"/>
    <property type="molecule type" value="Genomic_DNA"/>
</dbReference>
<dbReference type="Proteomes" id="UP000792063">
    <property type="component" value="Unassembled WGS sequence"/>
</dbReference>
<evidence type="ECO:0000256" key="12">
    <source>
        <dbReference type="ARBA" id="ARBA00043691"/>
    </source>
</evidence>
<evidence type="ECO:0000256" key="13">
    <source>
        <dbReference type="ARBA" id="ARBA00043832"/>
    </source>
</evidence>
<dbReference type="SUPFAM" id="SSF53254">
    <property type="entry name" value="Phosphoglycerate mutase-like"/>
    <property type="match status" value="1"/>
</dbReference>
<accession>A0A3R7NJ29</accession>
<dbReference type="EMBL" id="MBDN02000057">
    <property type="protein sequence ID" value="RLN82256.1"/>
    <property type="molecule type" value="Genomic_DNA"/>
</dbReference>
<comment type="catalytic activity">
    <reaction evidence="10">
        <text>1D-myo-inositol 1,2,5,6-tetrakisphosphate + H2O = 1D-myo-inositol 1,2,6-trisphosphate + phosphate</text>
        <dbReference type="Rhea" id="RHEA:77119"/>
        <dbReference type="ChEBI" id="CHEBI:15377"/>
        <dbReference type="ChEBI" id="CHEBI:43474"/>
        <dbReference type="ChEBI" id="CHEBI:195535"/>
        <dbReference type="ChEBI" id="CHEBI:195537"/>
        <dbReference type="EC" id="3.1.3.62"/>
    </reaction>
    <physiologicalReaction direction="left-to-right" evidence="10">
        <dbReference type="Rhea" id="RHEA:77120"/>
    </physiologicalReaction>
</comment>
<evidence type="ECO:0000256" key="3">
    <source>
        <dbReference type="ARBA" id="ARBA00012976"/>
    </source>
</evidence>
<dbReference type="GO" id="GO:0034417">
    <property type="term" value="F:bisphosphoglycerate 3-phosphatase activity"/>
    <property type="evidence" value="ECO:0007669"/>
    <property type="project" value="UniProtKB-EC"/>
</dbReference>
<name>A0A3R7NJ29_9STRA</name>
<dbReference type="EC" id="3.1.3.62" evidence="4"/>
<dbReference type="Proteomes" id="UP000285883">
    <property type="component" value="Unassembled WGS sequence"/>
</dbReference>
<reference evidence="15" key="1">
    <citation type="journal article" date="2015" name="Genom Data">
        <title>Genome sequences of six Phytophthora species associated with forests in New Zealand.</title>
        <authorList>
            <person name="Studholme D.J."/>
            <person name="McDougal R.L."/>
            <person name="Sambles C."/>
            <person name="Hansen E."/>
            <person name="Hardy G."/>
            <person name="Grant M."/>
            <person name="Ganley R.J."/>
            <person name="Williams N.M."/>
        </authorList>
    </citation>
    <scope>NUCLEOTIDE SEQUENCE</scope>
    <source>
        <strain evidence="15">NZFS 2646</strain>
        <strain evidence="16">NZFS 3630</strain>
    </source>
</reference>
<dbReference type="PANTHER" id="PTHR20963:SF8">
    <property type="entry name" value="MULTIPLE INOSITOL POLYPHOSPHATE PHOSPHATASE 1"/>
    <property type="match status" value="1"/>
</dbReference>
<evidence type="ECO:0000256" key="7">
    <source>
        <dbReference type="ARBA" id="ARBA00022801"/>
    </source>
</evidence>
<evidence type="ECO:0000313" key="19">
    <source>
        <dbReference type="Proteomes" id="UP000285624"/>
    </source>
</evidence>
<reference evidence="15" key="3">
    <citation type="submission" date="2020-06" db="EMBL/GenBank/DDBJ databases">
        <authorList>
            <person name="Studholme D.J."/>
        </authorList>
    </citation>
    <scope>NUCLEOTIDE SEQUENCE</scope>
    <source>
        <strain evidence="15">NZFS 2646</strain>
        <strain evidence="16">NZFS 3630</strain>
    </source>
</reference>
<keyword evidence="7" id="KW-0378">Hydrolase</keyword>
<dbReference type="Proteomes" id="UP000285624">
    <property type="component" value="Unassembled WGS sequence"/>
</dbReference>
<dbReference type="Pfam" id="PF05603">
    <property type="entry name" value="Hikeshi-like_N"/>
    <property type="match status" value="1"/>
</dbReference>
<dbReference type="GO" id="GO:0016020">
    <property type="term" value="C:membrane"/>
    <property type="evidence" value="ECO:0007669"/>
    <property type="project" value="UniProtKB-SubCell"/>
</dbReference>
<dbReference type="Gene3D" id="3.40.50.1240">
    <property type="entry name" value="Phosphoglycerate mutase-like"/>
    <property type="match status" value="1"/>
</dbReference>
<evidence type="ECO:0000313" key="15">
    <source>
        <dbReference type="EMBL" id="KAG2503568.1"/>
    </source>
</evidence>
<organism evidence="18 19">
    <name type="scientific">Phytophthora kernoviae</name>
    <dbReference type="NCBI Taxonomy" id="325452"/>
    <lineage>
        <taxon>Eukaryota</taxon>
        <taxon>Sar</taxon>
        <taxon>Stramenopiles</taxon>
        <taxon>Oomycota</taxon>
        <taxon>Peronosporomycetes</taxon>
        <taxon>Peronosporales</taxon>
        <taxon>Peronosporaceae</taxon>
        <taxon>Phytophthora</taxon>
    </lineage>
</organism>
<keyword evidence="19" id="KW-1185">Reference proteome</keyword>
<dbReference type="InterPro" id="IPR029033">
    <property type="entry name" value="His_PPase_superfam"/>
</dbReference>
<dbReference type="EC" id="3.1.3.80" evidence="3"/>
<comment type="similarity">
    <text evidence="2">Belongs to the histidine acid phosphatase family. MINPP1 subfamily.</text>
</comment>
<dbReference type="GO" id="GO:0052745">
    <property type="term" value="F:inositol phosphate phosphatase activity"/>
    <property type="evidence" value="ECO:0007669"/>
    <property type="project" value="TreeGrafter"/>
</dbReference>
<evidence type="ECO:0000256" key="1">
    <source>
        <dbReference type="ARBA" id="ARBA00004370"/>
    </source>
</evidence>
<evidence type="ECO:0000313" key="20">
    <source>
        <dbReference type="Proteomes" id="UP000285883"/>
    </source>
</evidence>
<dbReference type="CDD" id="cd07061">
    <property type="entry name" value="HP_HAP_like"/>
    <property type="match status" value="1"/>
</dbReference>
<dbReference type="AlphaFoldDB" id="A0A3R7NJ29"/>
<dbReference type="GO" id="GO:0003993">
    <property type="term" value="F:acid phosphatase activity"/>
    <property type="evidence" value="ECO:0007669"/>
    <property type="project" value="TreeGrafter"/>
</dbReference>
<dbReference type="EMBL" id="JPWU03000847">
    <property type="protein sequence ID" value="KAG2506143.1"/>
    <property type="molecule type" value="Genomic_DNA"/>
</dbReference>
<evidence type="ECO:0000313" key="16">
    <source>
        <dbReference type="EMBL" id="KAG2506143.1"/>
    </source>
</evidence>
<keyword evidence="6" id="KW-0732">Signal</keyword>
<evidence type="ECO:0000256" key="10">
    <source>
        <dbReference type="ARBA" id="ARBA00043668"/>
    </source>
</evidence>
<dbReference type="InterPro" id="IPR000560">
    <property type="entry name" value="His_Pase_clade-2"/>
</dbReference>
<comment type="catalytic activity">
    <reaction evidence="13">
        <text>(2R)-2,3-bisphosphoglycerate + H2O = (2R)-2-phosphoglycerate + phosphate</text>
        <dbReference type="Rhea" id="RHEA:27381"/>
        <dbReference type="ChEBI" id="CHEBI:15377"/>
        <dbReference type="ChEBI" id="CHEBI:43474"/>
        <dbReference type="ChEBI" id="CHEBI:58248"/>
        <dbReference type="ChEBI" id="CHEBI:58289"/>
        <dbReference type="EC" id="3.1.3.80"/>
    </reaction>
    <physiologicalReaction direction="left-to-right" evidence="13">
        <dbReference type="Rhea" id="RHEA:27382"/>
    </physiologicalReaction>
</comment>
<evidence type="ECO:0000256" key="8">
    <source>
        <dbReference type="ARBA" id="ARBA00023136"/>
    </source>
</evidence>
<comment type="subcellular location">
    <subcellularLocation>
        <location evidence="1">Membrane</location>
    </subcellularLocation>
</comment>
<dbReference type="STRING" id="325452.A0A3R7NJ29"/>
<dbReference type="PANTHER" id="PTHR20963">
    <property type="entry name" value="MULTIPLE INOSITOL POLYPHOSPHATE PHOSPHATASE-RELATED"/>
    <property type="match status" value="1"/>
</dbReference>
<gene>
    <name evidence="17" type="ORF">BBI17_003162</name>
    <name evidence="18" type="ORF">BBO99_00003061</name>
    <name evidence="15" type="ORF">JM16_009433</name>
    <name evidence="16" type="ORF">JM18_009444</name>
</gene>
<dbReference type="Proteomes" id="UP000785171">
    <property type="component" value="Unassembled WGS sequence"/>
</dbReference>
<evidence type="ECO:0000256" key="9">
    <source>
        <dbReference type="ARBA" id="ARBA00031642"/>
    </source>
</evidence>
<feature type="domain" description="Hikeshi-like N-terminal" evidence="14">
    <location>
        <begin position="13"/>
        <end position="116"/>
    </location>
</feature>
<comment type="caution">
    <text evidence="18">The sequence shown here is derived from an EMBL/GenBank/DDBJ whole genome shotgun (WGS) entry which is preliminary data.</text>
</comment>
<comment type="catalytic activity">
    <reaction evidence="11">
        <text>1D-myo-inositol 1,2,4,5,6-pentakisphosphate + H2O = 1D-myo-inositol 1,2,5,6-tetrakisphosphate + phosphate</text>
        <dbReference type="Rhea" id="RHEA:77115"/>
        <dbReference type="ChEBI" id="CHEBI:15377"/>
        <dbReference type="ChEBI" id="CHEBI:43474"/>
        <dbReference type="ChEBI" id="CHEBI:57798"/>
        <dbReference type="ChEBI" id="CHEBI:195535"/>
        <dbReference type="EC" id="3.1.3.62"/>
    </reaction>
    <physiologicalReaction direction="left-to-right" evidence="11">
        <dbReference type="Rhea" id="RHEA:77116"/>
    </physiologicalReaction>
</comment>
<keyword evidence="8" id="KW-0472">Membrane</keyword>
<evidence type="ECO:0000256" key="4">
    <source>
        <dbReference type="ARBA" id="ARBA00013040"/>
    </source>
</evidence>
<dbReference type="EMBL" id="JPWV03000836">
    <property type="protein sequence ID" value="KAG2503568.1"/>
    <property type="molecule type" value="Genomic_DNA"/>
</dbReference>
<evidence type="ECO:0000256" key="5">
    <source>
        <dbReference type="ARBA" id="ARBA00018097"/>
    </source>
</evidence>
<evidence type="ECO:0000313" key="17">
    <source>
        <dbReference type="EMBL" id="RLN06410.1"/>
    </source>
</evidence>
<evidence type="ECO:0000256" key="6">
    <source>
        <dbReference type="ARBA" id="ARBA00022729"/>
    </source>
</evidence>
<evidence type="ECO:0000259" key="14">
    <source>
        <dbReference type="Pfam" id="PF05603"/>
    </source>
</evidence>
<evidence type="ECO:0000256" key="11">
    <source>
        <dbReference type="ARBA" id="ARBA00043671"/>
    </source>
</evidence>
<evidence type="ECO:0000256" key="2">
    <source>
        <dbReference type="ARBA" id="ARBA00008422"/>
    </source>
</evidence>